<proteinExistence type="predicted"/>
<dbReference type="Gene3D" id="3.40.50.720">
    <property type="entry name" value="NAD(P)-binding Rossmann-like Domain"/>
    <property type="match status" value="1"/>
</dbReference>
<gene>
    <name evidence="2" type="ORF">LrDSM24759_14100</name>
</gene>
<evidence type="ECO:0000313" key="3">
    <source>
        <dbReference type="Proteomes" id="UP000257317"/>
    </source>
</evidence>
<reference evidence="3" key="1">
    <citation type="submission" date="2018-03" db="EMBL/GenBank/DDBJ databases">
        <title>New taxa in the Lactobacillus gasseri group.</title>
        <authorList>
            <person name="Tanizawa Y."/>
            <person name="Tohno M."/>
            <person name="Endo A."/>
            <person name="Arita M."/>
        </authorList>
    </citation>
    <scope>NUCLEOTIDE SEQUENCE [LARGE SCALE GENOMIC DNA]</scope>
    <source>
        <strain evidence="3">DSM 24759</strain>
    </source>
</reference>
<dbReference type="RefSeq" id="WP_117118824.1">
    <property type="nucleotide sequence ID" value="NZ_BFBY01000017.1"/>
</dbReference>
<dbReference type="OrthoDB" id="9803892at2"/>
<dbReference type="Proteomes" id="UP000257317">
    <property type="component" value="Unassembled WGS sequence"/>
</dbReference>
<protein>
    <submittedName>
        <fullName evidence="2">NAD-dependent dehydratase</fullName>
    </submittedName>
</protein>
<dbReference type="PANTHER" id="PTHR43355:SF2">
    <property type="entry name" value="FLAVIN REDUCTASE (NADPH)"/>
    <property type="match status" value="1"/>
</dbReference>
<dbReference type="InterPro" id="IPR036291">
    <property type="entry name" value="NAD(P)-bd_dom_sf"/>
</dbReference>
<keyword evidence="3" id="KW-1185">Reference proteome</keyword>
<comment type="caution">
    <text evidence="2">The sequence shown here is derived from an EMBL/GenBank/DDBJ whole genome shotgun (WGS) entry which is preliminary data.</text>
</comment>
<accession>A0A2Z6T7W3</accession>
<sequence>MTNVLILGANGQIARLVEERLLKEQPDVELTLFLRNSKRLANLANNDHVRIIEGNAENEKEVADAMHGQDIVYVAMVDHDHDNQITKNVIEAMKHNNVNRIISSNILGIYNEVPGEFGRWNHEQVKSGLDAAIKSAELLEDSRLDYTIIRIPWLNNRDEIKYTVTHKNEEYVGVSGSRKSIADLIVKIIADPSYLSKESVGLADPDTQGESRPVY</sequence>
<evidence type="ECO:0000259" key="1">
    <source>
        <dbReference type="Pfam" id="PF13460"/>
    </source>
</evidence>
<evidence type="ECO:0000313" key="2">
    <source>
        <dbReference type="EMBL" id="GBG05496.1"/>
    </source>
</evidence>
<dbReference type="Pfam" id="PF13460">
    <property type="entry name" value="NAD_binding_10"/>
    <property type="match status" value="1"/>
</dbReference>
<dbReference type="GO" id="GO:0042602">
    <property type="term" value="F:riboflavin reductase (NADPH) activity"/>
    <property type="evidence" value="ECO:0007669"/>
    <property type="project" value="TreeGrafter"/>
</dbReference>
<dbReference type="PANTHER" id="PTHR43355">
    <property type="entry name" value="FLAVIN REDUCTASE (NADPH)"/>
    <property type="match status" value="1"/>
</dbReference>
<dbReference type="GO" id="GO:0004074">
    <property type="term" value="F:biliverdin reductase [NAD(P)H] activity"/>
    <property type="evidence" value="ECO:0007669"/>
    <property type="project" value="TreeGrafter"/>
</dbReference>
<dbReference type="InterPro" id="IPR016040">
    <property type="entry name" value="NAD(P)-bd_dom"/>
</dbReference>
<dbReference type="InterPro" id="IPR051606">
    <property type="entry name" value="Polyketide_Oxido-like"/>
</dbReference>
<dbReference type="EMBL" id="BFBY01000017">
    <property type="protein sequence ID" value="GBG05496.1"/>
    <property type="molecule type" value="Genomic_DNA"/>
</dbReference>
<feature type="domain" description="NAD(P)-binding" evidence="1">
    <location>
        <begin position="8"/>
        <end position="192"/>
    </location>
</feature>
<dbReference type="SUPFAM" id="SSF51735">
    <property type="entry name" value="NAD(P)-binding Rossmann-fold domains"/>
    <property type="match status" value="1"/>
</dbReference>
<organism evidence="2 3">
    <name type="scientific">Lactobacillus rodentium</name>
    <dbReference type="NCBI Taxonomy" id="947835"/>
    <lineage>
        <taxon>Bacteria</taxon>
        <taxon>Bacillati</taxon>
        <taxon>Bacillota</taxon>
        <taxon>Bacilli</taxon>
        <taxon>Lactobacillales</taxon>
        <taxon>Lactobacillaceae</taxon>
        <taxon>Lactobacillus</taxon>
    </lineage>
</organism>
<dbReference type="AlphaFoldDB" id="A0A2Z6T7W3"/>
<name>A0A2Z6T7W3_9LACO</name>